<feature type="region of interest" description="Disordered" evidence="2">
    <location>
        <begin position="35"/>
        <end position="59"/>
    </location>
</feature>
<sequence>MQPFLFNLFSLTKQHSVSDEAWPMVYIPGISGEENRRTRRVPNGRKTEAKRRVPVAAASVSMEPFKSPGELIREHQVSNEGGMKSASLKDLCPEDKRRIANLIKELARVSEEKEETEERLKAEQESFERKIRQLEEQNELIIKEREDILF</sequence>
<dbReference type="AlphaFoldDB" id="A0A8D0HCI3"/>
<evidence type="ECO:0000256" key="2">
    <source>
        <dbReference type="SAM" id="MobiDB-lite"/>
    </source>
</evidence>
<dbReference type="InterPro" id="IPR032736">
    <property type="entry name" value="Hinderin"/>
</dbReference>
<dbReference type="PANTHER" id="PTHR28375">
    <property type="entry name" value="PROTEIN HINDERIN"/>
    <property type="match status" value="1"/>
</dbReference>
<dbReference type="Ensembl" id="ENSSPUT00000019783.1">
    <property type="protein sequence ID" value="ENSSPUP00000018569.1"/>
    <property type="gene ID" value="ENSSPUG00000014333.1"/>
</dbReference>
<keyword evidence="4" id="KW-1185">Reference proteome</keyword>
<proteinExistence type="predicted"/>
<reference evidence="3" key="1">
    <citation type="submission" date="2025-08" db="UniProtKB">
        <authorList>
            <consortium name="Ensembl"/>
        </authorList>
    </citation>
    <scope>IDENTIFICATION</scope>
</reference>
<evidence type="ECO:0000256" key="1">
    <source>
        <dbReference type="SAM" id="Coils"/>
    </source>
</evidence>
<dbReference type="PANTHER" id="PTHR28375:SF1">
    <property type="entry name" value="PROTEIN HINDERIN"/>
    <property type="match status" value="1"/>
</dbReference>
<name>A0A8D0HCI3_SPHPU</name>
<keyword evidence="1" id="KW-0175">Coiled coil</keyword>
<dbReference type="Pfam" id="PF15369">
    <property type="entry name" value="KIAA1328"/>
    <property type="match status" value="1"/>
</dbReference>
<feature type="coiled-coil region" evidence="1">
    <location>
        <begin position="99"/>
        <end position="144"/>
    </location>
</feature>
<organism evidence="3 4">
    <name type="scientific">Sphenodon punctatus</name>
    <name type="common">Tuatara</name>
    <name type="synonym">Hatteria punctata</name>
    <dbReference type="NCBI Taxonomy" id="8508"/>
    <lineage>
        <taxon>Eukaryota</taxon>
        <taxon>Metazoa</taxon>
        <taxon>Chordata</taxon>
        <taxon>Craniata</taxon>
        <taxon>Vertebrata</taxon>
        <taxon>Euteleostomi</taxon>
        <taxon>Lepidosauria</taxon>
        <taxon>Sphenodontia</taxon>
        <taxon>Sphenodontidae</taxon>
        <taxon>Sphenodon</taxon>
    </lineage>
</organism>
<evidence type="ECO:0000313" key="3">
    <source>
        <dbReference type="Ensembl" id="ENSSPUP00000018569.1"/>
    </source>
</evidence>
<accession>A0A8D0HCI3</accession>
<evidence type="ECO:0008006" key="5">
    <source>
        <dbReference type="Google" id="ProtNLM"/>
    </source>
</evidence>
<evidence type="ECO:0000313" key="4">
    <source>
        <dbReference type="Proteomes" id="UP000694392"/>
    </source>
</evidence>
<protein>
    <recommendedName>
        <fullName evidence="5">KIAA1328</fullName>
    </recommendedName>
</protein>
<dbReference type="GeneTree" id="ENSGT00940000164615"/>
<reference evidence="3" key="2">
    <citation type="submission" date="2025-09" db="UniProtKB">
        <authorList>
            <consortium name="Ensembl"/>
        </authorList>
    </citation>
    <scope>IDENTIFICATION</scope>
</reference>
<dbReference type="Proteomes" id="UP000694392">
    <property type="component" value="Unplaced"/>
</dbReference>